<accession>A0A1E3B0C9</accession>
<keyword evidence="7" id="KW-0732">Signal</keyword>
<dbReference type="SUPFAM" id="SSF53933">
    <property type="entry name" value="Microbial ribonucleases"/>
    <property type="match status" value="1"/>
</dbReference>
<dbReference type="PANTHER" id="PTHR42104">
    <property type="entry name" value="EXTRACELLULAR GUANYL-SPECIFIC RIBONUCLEASE RNTA (AFU_ORTHOLOGUE AFUA_4G03230)"/>
    <property type="match status" value="1"/>
</dbReference>
<feature type="compositionally biased region" description="Basic residues" evidence="6">
    <location>
        <begin position="201"/>
        <end position="211"/>
    </location>
</feature>
<feature type="region of interest" description="Disordered" evidence="6">
    <location>
        <begin position="70"/>
        <end position="99"/>
    </location>
</feature>
<organism evidence="8 9">
    <name type="scientific">Aspergillus cristatus</name>
    <name type="common">Chinese Fuzhuan brick tea-fermentation fungus</name>
    <name type="synonym">Eurotium cristatum</name>
    <dbReference type="NCBI Taxonomy" id="573508"/>
    <lineage>
        <taxon>Eukaryota</taxon>
        <taxon>Fungi</taxon>
        <taxon>Dikarya</taxon>
        <taxon>Ascomycota</taxon>
        <taxon>Pezizomycotina</taxon>
        <taxon>Eurotiomycetes</taxon>
        <taxon>Eurotiomycetidae</taxon>
        <taxon>Eurotiales</taxon>
        <taxon>Aspergillaceae</taxon>
        <taxon>Aspergillus</taxon>
        <taxon>Aspergillus subgen. Aspergillus</taxon>
    </lineage>
</organism>
<dbReference type="GO" id="GO:0003723">
    <property type="term" value="F:RNA binding"/>
    <property type="evidence" value="ECO:0007669"/>
    <property type="project" value="InterPro"/>
</dbReference>
<feature type="compositionally biased region" description="Basic and acidic residues" evidence="6">
    <location>
        <begin position="157"/>
        <end position="184"/>
    </location>
</feature>
<dbReference type="VEuPathDB" id="FungiDB:SI65_10235"/>
<keyword evidence="9" id="KW-1185">Reference proteome</keyword>
<dbReference type="EMBL" id="JXNT01000028">
    <property type="protein sequence ID" value="ODM14311.1"/>
    <property type="molecule type" value="Genomic_DNA"/>
</dbReference>
<feature type="signal peptide" evidence="7">
    <location>
        <begin position="1"/>
        <end position="19"/>
    </location>
</feature>
<evidence type="ECO:0000256" key="5">
    <source>
        <dbReference type="ARBA" id="ARBA00023239"/>
    </source>
</evidence>
<evidence type="ECO:0000313" key="8">
    <source>
        <dbReference type="EMBL" id="ODM14311.1"/>
    </source>
</evidence>
<keyword evidence="1" id="KW-0540">Nuclease</keyword>
<dbReference type="STRING" id="573508.A0A1E3B0C9"/>
<comment type="caution">
    <text evidence="8">The sequence shown here is derived from an EMBL/GenBank/DDBJ whole genome shotgun (WGS) entry which is preliminary data.</text>
</comment>
<gene>
    <name evidence="8" type="ORF">SI65_10235</name>
</gene>
<keyword evidence="2" id="KW-0255">Endonuclease</keyword>
<evidence type="ECO:0000256" key="4">
    <source>
        <dbReference type="ARBA" id="ARBA00023157"/>
    </source>
</evidence>
<dbReference type="Proteomes" id="UP000094569">
    <property type="component" value="Unassembled WGS sequence"/>
</dbReference>
<feature type="chain" id="PRO_5009123298" evidence="7">
    <location>
        <begin position="20"/>
        <end position="211"/>
    </location>
</feature>
<dbReference type="PANTHER" id="PTHR42104:SF2">
    <property type="entry name" value="GUANYL-SPECIFIC RIBONUCLEASE, PUTATIVE (AFU_ORTHOLOGUE AFUA_4G01200)-RELATED"/>
    <property type="match status" value="1"/>
</dbReference>
<protein>
    <submittedName>
        <fullName evidence="8">Uncharacterized protein</fullName>
    </submittedName>
</protein>
<feature type="region of interest" description="Disordered" evidence="6">
    <location>
        <begin position="149"/>
        <end position="211"/>
    </location>
</feature>
<dbReference type="InterPro" id="IPR016191">
    <property type="entry name" value="Ribonuclease/ribotoxin"/>
</dbReference>
<evidence type="ECO:0000256" key="3">
    <source>
        <dbReference type="ARBA" id="ARBA00022801"/>
    </source>
</evidence>
<dbReference type="GO" id="GO:0046589">
    <property type="term" value="F:ribonuclease T1 activity"/>
    <property type="evidence" value="ECO:0007669"/>
    <property type="project" value="UniProtKB-EC"/>
</dbReference>
<dbReference type="Pfam" id="PF00545">
    <property type="entry name" value="Ribonuclease"/>
    <property type="match status" value="1"/>
</dbReference>
<reference evidence="8 9" key="1">
    <citation type="journal article" date="2016" name="BMC Genomics">
        <title>Comparative genomic and transcriptomic analyses of the Fuzhuan brick tea-fermentation fungus Aspergillus cristatus.</title>
        <authorList>
            <person name="Ge Y."/>
            <person name="Wang Y."/>
            <person name="Liu Y."/>
            <person name="Tan Y."/>
            <person name="Ren X."/>
            <person name="Zhang X."/>
            <person name="Hyde K.D."/>
            <person name="Liu Y."/>
            <person name="Liu Z."/>
        </authorList>
    </citation>
    <scope>NUCLEOTIDE SEQUENCE [LARGE SCALE GENOMIC DNA]</scope>
    <source>
        <strain evidence="8 9">GZAAS20.1005</strain>
    </source>
</reference>
<keyword evidence="5" id="KW-0456">Lyase</keyword>
<evidence type="ECO:0000256" key="6">
    <source>
        <dbReference type="SAM" id="MobiDB-lite"/>
    </source>
</evidence>
<dbReference type="InterPro" id="IPR000026">
    <property type="entry name" value="N1-like"/>
</dbReference>
<dbReference type="AlphaFoldDB" id="A0A1E3B0C9"/>
<evidence type="ECO:0000256" key="1">
    <source>
        <dbReference type="ARBA" id="ARBA00022722"/>
    </source>
</evidence>
<dbReference type="Gene3D" id="3.10.450.30">
    <property type="entry name" value="Microbial ribonucleases"/>
    <property type="match status" value="1"/>
</dbReference>
<sequence>MLFNIKSAFFLGLMATTYASPISLNNTDVDLENRSLEVRAAVESMNCGGKVFTEDQIKASISQAKSMIGKPGRYPAHFTNKKGKGNEKHIPTGGPEGLEYPIKGNGEVWTSGSPGKYRVVGNKDFKKFMGMTMHIGSPNSGRIQACRAVSDIEKEEEERRKEQEEKSKKQSEEDKKKNEEKKKEEEEEKKKKKQESDNCKRSKKHHKGGCK</sequence>
<proteinExistence type="predicted"/>
<evidence type="ECO:0000256" key="7">
    <source>
        <dbReference type="SAM" id="SignalP"/>
    </source>
</evidence>
<name>A0A1E3B0C9_ASPCR</name>
<dbReference type="GO" id="GO:0016787">
    <property type="term" value="F:hydrolase activity"/>
    <property type="evidence" value="ECO:0007669"/>
    <property type="project" value="UniProtKB-KW"/>
</dbReference>
<dbReference type="OrthoDB" id="5425539at2759"/>
<evidence type="ECO:0000313" key="9">
    <source>
        <dbReference type="Proteomes" id="UP000094569"/>
    </source>
</evidence>
<evidence type="ECO:0000256" key="2">
    <source>
        <dbReference type="ARBA" id="ARBA00022759"/>
    </source>
</evidence>
<keyword evidence="3" id="KW-0378">Hydrolase</keyword>
<keyword evidence="4" id="KW-1015">Disulfide bond</keyword>